<comment type="caution">
    <text evidence="2">The sequence shown here is derived from an EMBL/GenBank/DDBJ whole genome shotgun (WGS) entry which is preliminary data.</text>
</comment>
<dbReference type="PROSITE" id="PS51257">
    <property type="entry name" value="PROKAR_LIPOPROTEIN"/>
    <property type="match status" value="1"/>
</dbReference>
<name>A0ABT7PSN0_9BACT</name>
<evidence type="ECO:0000256" key="1">
    <source>
        <dbReference type="SAM" id="SignalP"/>
    </source>
</evidence>
<dbReference type="RefSeq" id="WP_289167486.1">
    <property type="nucleotide sequence ID" value="NZ_JASZZN010000039.1"/>
</dbReference>
<sequence>MNRCCSAHCIGLLLTSLLFGLVGCGQPVGPTSGRVTFSDGAPVRSGSIEFRSTVDRQRYASRIETDGSFHPTSQDGEVGLPPGTYDVVVVQIVLTEDLAKKAHTHGGTVPRRYADYYTSGLTVEVSEQTETVDIQVDAEGAN</sequence>
<gene>
    <name evidence="2" type="ORF">QTN89_28140</name>
</gene>
<dbReference type="Proteomes" id="UP001239462">
    <property type="component" value="Unassembled WGS sequence"/>
</dbReference>
<keyword evidence="3" id="KW-1185">Reference proteome</keyword>
<evidence type="ECO:0000313" key="2">
    <source>
        <dbReference type="EMBL" id="MDM4019358.1"/>
    </source>
</evidence>
<dbReference type="EMBL" id="JASZZN010000039">
    <property type="protein sequence ID" value="MDM4019358.1"/>
    <property type="molecule type" value="Genomic_DNA"/>
</dbReference>
<organism evidence="2 3">
    <name type="scientific">Roseiconus lacunae</name>
    <dbReference type="NCBI Taxonomy" id="2605694"/>
    <lineage>
        <taxon>Bacteria</taxon>
        <taxon>Pseudomonadati</taxon>
        <taxon>Planctomycetota</taxon>
        <taxon>Planctomycetia</taxon>
        <taxon>Pirellulales</taxon>
        <taxon>Pirellulaceae</taxon>
        <taxon>Roseiconus</taxon>
    </lineage>
</organism>
<accession>A0ABT7PSN0</accession>
<evidence type="ECO:0000313" key="3">
    <source>
        <dbReference type="Proteomes" id="UP001239462"/>
    </source>
</evidence>
<feature type="chain" id="PRO_5046744265" evidence="1">
    <location>
        <begin position="21"/>
        <end position="142"/>
    </location>
</feature>
<protein>
    <submittedName>
        <fullName evidence="2">Carboxypeptidase regulatory-like domain-containing protein</fullName>
    </submittedName>
</protein>
<feature type="signal peptide" evidence="1">
    <location>
        <begin position="1"/>
        <end position="20"/>
    </location>
</feature>
<reference evidence="2 3" key="1">
    <citation type="submission" date="2023-06" db="EMBL/GenBank/DDBJ databases">
        <title>Roseiconus lacunae JC819 isolated from Gulf of Mannar region, Tamil Nadu.</title>
        <authorList>
            <person name="Pk S."/>
            <person name="Ch S."/>
            <person name="Ch V.R."/>
        </authorList>
    </citation>
    <scope>NUCLEOTIDE SEQUENCE [LARGE SCALE GENOMIC DNA]</scope>
    <source>
        <strain evidence="2 3">JC819</strain>
    </source>
</reference>
<proteinExistence type="predicted"/>
<keyword evidence="1" id="KW-0732">Signal</keyword>